<sequence>MFPEIKINHEWADEDIGMNCGRYQYYDGERIRDYFPESEKERLEFAAEVMDVDLEDYGLILNAAGTGYIDFSQDEFELIELFGQTALFTNDRITDADIPKGTYCYDLRQSDDGERFCSIEKRVAVNRGGSVVTKEPLDLGEKGFMPLTEDTEPNFMGEIVTFADFIEQTQELGMEMK</sequence>
<protein>
    <recommendedName>
        <fullName evidence="4">Large polyvalent protein associated domain-containing protein</fullName>
    </recommendedName>
</protein>
<evidence type="ECO:0000313" key="3">
    <source>
        <dbReference type="EMBL" id="EKC60714.1"/>
    </source>
</evidence>
<feature type="domain" description="Large polyvalent protein associated" evidence="2">
    <location>
        <begin position="73"/>
        <end position="167"/>
    </location>
</feature>
<dbReference type="EMBL" id="AJWY01008616">
    <property type="protein sequence ID" value="EKC60714.1"/>
    <property type="molecule type" value="Genomic_DNA"/>
</dbReference>
<dbReference type="InterPro" id="IPR040809">
    <property type="entry name" value="LPD28"/>
</dbReference>
<evidence type="ECO:0008006" key="4">
    <source>
        <dbReference type="Google" id="ProtNLM"/>
    </source>
</evidence>
<evidence type="ECO:0000259" key="2">
    <source>
        <dbReference type="Pfam" id="PF18843"/>
    </source>
</evidence>
<dbReference type="AlphaFoldDB" id="K1SZA3"/>
<name>K1SZA3_9ZZZZ</name>
<evidence type="ECO:0000259" key="1">
    <source>
        <dbReference type="Pfam" id="PF18406"/>
    </source>
</evidence>
<accession>K1SZA3</accession>
<dbReference type="Pfam" id="PF18843">
    <property type="entry name" value="LPD28"/>
    <property type="match status" value="1"/>
</dbReference>
<feature type="domain" description="YubB ferredoxin-like" evidence="1">
    <location>
        <begin position="1"/>
        <end position="53"/>
    </location>
</feature>
<reference evidence="3" key="1">
    <citation type="journal article" date="2013" name="Environ. Microbiol.">
        <title>Microbiota from the distal guts of lean and obese adolescents exhibit partial functional redundancy besides clear differences in community structure.</title>
        <authorList>
            <person name="Ferrer M."/>
            <person name="Ruiz A."/>
            <person name="Lanza F."/>
            <person name="Haange S.B."/>
            <person name="Oberbach A."/>
            <person name="Till H."/>
            <person name="Bargiela R."/>
            <person name="Campoy C."/>
            <person name="Segura M.T."/>
            <person name="Richter M."/>
            <person name="von Bergen M."/>
            <person name="Seifert J."/>
            <person name="Suarez A."/>
        </authorList>
    </citation>
    <scope>NUCLEOTIDE SEQUENCE</scope>
</reference>
<comment type="caution">
    <text evidence="3">The sequence shown here is derived from an EMBL/GenBank/DDBJ whole genome shotgun (WGS) entry which is preliminary data.</text>
</comment>
<dbReference type="InterPro" id="IPR041329">
    <property type="entry name" value="YubB_C"/>
</dbReference>
<organism evidence="3">
    <name type="scientific">human gut metagenome</name>
    <dbReference type="NCBI Taxonomy" id="408170"/>
    <lineage>
        <taxon>unclassified sequences</taxon>
        <taxon>metagenomes</taxon>
        <taxon>organismal metagenomes</taxon>
    </lineage>
</organism>
<gene>
    <name evidence="3" type="ORF">LEA_12728</name>
</gene>
<dbReference type="Pfam" id="PF18406">
    <property type="entry name" value="DUF1281_C"/>
    <property type="match status" value="1"/>
</dbReference>
<proteinExistence type="predicted"/>